<organism evidence="16 17">
    <name type="scientific">Ignelater luminosus</name>
    <name type="common">Cucubano</name>
    <name type="synonym">Pyrophorus luminosus</name>
    <dbReference type="NCBI Taxonomy" id="2038154"/>
    <lineage>
        <taxon>Eukaryota</taxon>
        <taxon>Metazoa</taxon>
        <taxon>Ecdysozoa</taxon>
        <taxon>Arthropoda</taxon>
        <taxon>Hexapoda</taxon>
        <taxon>Insecta</taxon>
        <taxon>Pterygota</taxon>
        <taxon>Neoptera</taxon>
        <taxon>Endopterygota</taxon>
        <taxon>Coleoptera</taxon>
        <taxon>Polyphaga</taxon>
        <taxon>Elateriformia</taxon>
        <taxon>Elateroidea</taxon>
        <taxon>Elateridae</taxon>
        <taxon>Agrypninae</taxon>
        <taxon>Pyrophorini</taxon>
        <taxon>Ignelater</taxon>
    </lineage>
</organism>
<comment type="subcellular location">
    <subcellularLocation>
        <location evidence="3">Endoplasmic reticulum membrane</location>
        <topology evidence="3">Peripheral membrane protein</topology>
    </subcellularLocation>
    <subcellularLocation>
        <location evidence="2">Microsome membrane</location>
        <topology evidence="2">Peripheral membrane protein</topology>
    </subcellularLocation>
</comment>
<keyword evidence="5 13" id="KW-0349">Heme</keyword>
<keyword evidence="10 13" id="KW-0408">Iron</keyword>
<dbReference type="FunFam" id="1.10.630.10:FF:000042">
    <property type="entry name" value="Cytochrome P450"/>
    <property type="match status" value="1"/>
</dbReference>
<dbReference type="GO" id="GO:0016705">
    <property type="term" value="F:oxidoreductase activity, acting on paired donors, with incorporation or reduction of molecular oxygen"/>
    <property type="evidence" value="ECO:0007669"/>
    <property type="project" value="InterPro"/>
</dbReference>
<evidence type="ECO:0000256" key="15">
    <source>
        <dbReference type="SAM" id="Phobius"/>
    </source>
</evidence>
<dbReference type="PRINTS" id="PR00463">
    <property type="entry name" value="EP450I"/>
</dbReference>
<comment type="caution">
    <text evidence="16">The sequence shown here is derived from an EMBL/GenBank/DDBJ whole genome shotgun (WGS) entry which is preliminary data.</text>
</comment>
<dbReference type="PRINTS" id="PR00385">
    <property type="entry name" value="P450"/>
</dbReference>
<dbReference type="PANTHER" id="PTHR24292:SF100">
    <property type="entry name" value="CYTOCHROME P450 6A16, ISOFORM B-RELATED"/>
    <property type="match status" value="1"/>
</dbReference>
<dbReference type="PROSITE" id="PS00086">
    <property type="entry name" value="CYTOCHROME_P450"/>
    <property type="match status" value="1"/>
</dbReference>
<dbReference type="GO" id="GO:0005789">
    <property type="term" value="C:endoplasmic reticulum membrane"/>
    <property type="evidence" value="ECO:0007669"/>
    <property type="project" value="UniProtKB-SubCell"/>
</dbReference>
<feature type="transmembrane region" description="Helical" evidence="15">
    <location>
        <begin position="12"/>
        <end position="31"/>
    </location>
</feature>
<protein>
    <recommendedName>
        <fullName evidence="18">Cytochrome P450</fullName>
    </recommendedName>
</protein>
<evidence type="ECO:0000256" key="14">
    <source>
        <dbReference type="RuleBase" id="RU000461"/>
    </source>
</evidence>
<evidence type="ECO:0000256" key="12">
    <source>
        <dbReference type="ARBA" id="ARBA00023136"/>
    </source>
</evidence>
<accession>A0A8K0D3M3</accession>
<keyword evidence="12 15" id="KW-0472">Membrane</keyword>
<keyword evidence="8" id="KW-0492">Microsome</keyword>
<dbReference type="Proteomes" id="UP000801492">
    <property type="component" value="Unassembled WGS sequence"/>
</dbReference>
<dbReference type="InterPro" id="IPR017972">
    <property type="entry name" value="Cyt_P450_CS"/>
</dbReference>
<dbReference type="CDD" id="cd11056">
    <property type="entry name" value="CYP6-like"/>
    <property type="match status" value="1"/>
</dbReference>
<dbReference type="GO" id="GO:0020037">
    <property type="term" value="F:heme binding"/>
    <property type="evidence" value="ECO:0007669"/>
    <property type="project" value="InterPro"/>
</dbReference>
<evidence type="ECO:0008006" key="18">
    <source>
        <dbReference type="Google" id="ProtNLM"/>
    </source>
</evidence>
<dbReference type="EMBL" id="VTPC01007365">
    <property type="protein sequence ID" value="KAF2894085.1"/>
    <property type="molecule type" value="Genomic_DNA"/>
</dbReference>
<evidence type="ECO:0000256" key="8">
    <source>
        <dbReference type="ARBA" id="ARBA00022848"/>
    </source>
</evidence>
<dbReference type="AlphaFoldDB" id="A0A8K0D3M3"/>
<comment type="similarity">
    <text evidence="4 14">Belongs to the cytochrome P450 family.</text>
</comment>
<evidence type="ECO:0000256" key="9">
    <source>
        <dbReference type="ARBA" id="ARBA00023002"/>
    </source>
</evidence>
<evidence type="ECO:0000256" key="13">
    <source>
        <dbReference type="PIRSR" id="PIRSR602401-1"/>
    </source>
</evidence>
<dbReference type="InterPro" id="IPR002401">
    <property type="entry name" value="Cyt_P450_E_grp-I"/>
</dbReference>
<keyword evidence="15" id="KW-0812">Transmembrane</keyword>
<dbReference type="InterPro" id="IPR050476">
    <property type="entry name" value="Insect_CytP450_Detox"/>
</dbReference>
<keyword evidence="7" id="KW-0256">Endoplasmic reticulum</keyword>
<evidence type="ECO:0000256" key="3">
    <source>
        <dbReference type="ARBA" id="ARBA00004406"/>
    </source>
</evidence>
<keyword evidence="9 14" id="KW-0560">Oxidoreductase</keyword>
<dbReference type="GO" id="GO:0005506">
    <property type="term" value="F:iron ion binding"/>
    <property type="evidence" value="ECO:0007669"/>
    <property type="project" value="InterPro"/>
</dbReference>
<evidence type="ECO:0000256" key="4">
    <source>
        <dbReference type="ARBA" id="ARBA00010617"/>
    </source>
</evidence>
<evidence type="ECO:0000256" key="7">
    <source>
        <dbReference type="ARBA" id="ARBA00022824"/>
    </source>
</evidence>
<dbReference type="InterPro" id="IPR001128">
    <property type="entry name" value="Cyt_P450"/>
</dbReference>
<feature type="binding site" description="axial binding residue" evidence="13">
    <location>
        <position position="456"/>
    </location>
    <ligand>
        <name>heme</name>
        <dbReference type="ChEBI" id="CHEBI:30413"/>
    </ligand>
    <ligandPart>
        <name>Fe</name>
        <dbReference type="ChEBI" id="CHEBI:18248"/>
    </ligandPart>
</feature>
<proteinExistence type="inferred from homology"/>
<name>A0A8K0D3M3_IGNLU</name>
<evidence type="ECO:0000256" key="11">
    <source>
        <dbReference type="ARBA" id="ARBA00023033"/>
    </source>
</evidence>
<sequence>MIKFISELFSTQLTNLLLVLLLFLFTIKIYYDLTFQYWKKRNVPQVQKPQLIFGNVPPKFYDQDCPGCLIKLAYEYGKAQGFKLIGNFLGLRPFYLLVDLEHVKNILRKDFNYFVERGFYYNEKDDPLSANLFSVGGEEWRTLRTKLSQAFTAGKIKFMFESLLECAYQMSNEIEKNYIKKQTINMKEISECFTIDVIGSCVFGLQCNSFKNPDAEFRKQGKKIFHFTIPRALKVFFAFSNVKLARWLGVTLFDKDTTRFFVSVVEDTLKYRQCNESTRKDFIQLLSDLKGETEKDNNNSSTAIEKLTAQAFIFFAAGFETSSITLTFCLYELSVNLDIQDKVREEIARVLSDYEEITYDVIMDMKYLNQVVEETLRKYPPVSFLTRECVKDYNVPNTNLVIEEGILTVISVLGIHHDPEYYPEPETFDPERFSDTNRPLIRPFAYMPFGEGPRICVGLRFGLMQVKVGLVVLLKDYKFVLNKKTQVPLEMEPLSFTLTPKNGIFVDIEKVA</sequence>
<keyword evidence="6 13" id="KW-0479">Metal-binding</keyword>
<evidence type="ECO:0000256" key="2">
    <source>
        <dbReference type="ARBA" id="ARBA00004174"/>
    </source>
</evidence>
<reference evidence="16" key="1">
    <citation type="submission" date="2019-08" db="EMBL/GenBank/DDBJ databases">
        <title>The genome of the North American firefly Photinus pyralis.</title>
        <authorList>
            <consortium name="Photinus pyralis genome working group"/>
            <person name="Fallon T.R."/>
            <person name="Sander Lower S.E."/>
            <person name="Weng J.-K."/>
        </authorList>
    </citation>
    <scope>NUCLEOTIDE SEQUENCE</scope>
    <source>
        <strain evidence="16">TRF0915ILg1</strain>
        <tissue evidence="16">Whole body</tissue>
    </source>
</reference>
<evidence type="ECO:0000313" key="16">
    <source>
        <dbReference type="EMBL" id="KAF2894085.1"/>
    </source>
</evidence>
<evidence type="ECO:0000313" key="17">
    <source>
        <dbReference type="Proteomes" id="UP000801492"/>
    </source>
</evidence>
<comment type="cofactor">
    <cofactor evidence="1 13">
        <name>heme</name>
        <dbReference type="ChEBI" id="CHEBI:30413"/>
    </cofactor>
</comment>
<evidence type="ECO:0000256" key="1">
    <source>
        <dbReference type="ARBA" id="ARBA00001971"/>
    </source>
</evidence>
<keyword evidence="11 14" id="KW-0503">Monooxygenase</keyword>
<keyword evidence="15" id="KW-1133">Transmembrane helix</keyword>
<keyword evidence="17" id="KW-1185">Reference proteome</keyword>
<evidence type="ECO:0000256" key="5">
    <source>
        <dbReference type="ARBA" id="ARBA00022617"/>
    </source>
</evidence>
<evidence type="ECO:0000256" key="6">
    <source>
        <dbReference type="ARBA" id="ARBA00022723"/>
    </source>
</evidence>
<dbReference type="OrthoDB" id="2789670at2759"/>
<dbReference type="PANTHER" id="PTHR24292">
    <property type="entry name" value="CYTOCHROME P450"/>
    <property type="match status" value="1"/>
</dbReference>
<evidence type="ECO:0000256" key="10">
    <source>
        <dbReference type="ARBA" id="ARBA00023004"/>
    </source>
</evidence>
<dbReference type="SUPFAM" id="SSF48264">
    <property type="entry name" value="Cytochrome P450"/>
    <property type="match status" value="1"/>
</dbReference>
<dbReference type="Pfam" id="PF00067">
    <property type="entry name" value="p450"/>
    <property type="match status" value="1"/>
</dbReference>
<dbReference type="GO" id="GO:0004497">
    <property type="term" value="F:monooxygenase activity"/>
    <property type="evidence" value="ECO:0007669"/>
    <property type="project" value="UniProtKB-KW"/>
</dbReference>
<dbReference type="InterPro" id="IPR036396">
    <property type="entry name" value="Cyt_P450_sf"/>
</dbReference>
<dbReference type="Gene3D" id="1.10.630.10">
    <property type="entry name" value="Cytochrome P450"/>
    <property type="match status" value="1"/>
</dbReference>
<gene>
    <name evidence="16" type="ORF">ILUMI_12095</name>
</gene>